<keyword evidence="2" id="KW-1185">Reference proteome</keyword>
<dbReference type="GeneID" id="62195955"/>
<proteinExistence type="predicted"/>
<dbReference type="Proteomes" id="UP000662931">
    <property type="component" value="Chromosome 2"/>
</dbReference>
<evidence type="ECO:0000313" key="1">
    <source>
        <dbReference type="EMBL" id="QPG75204.1"/>
    </source>
</evidence>
<dbReference type="RefSeq" id="XP_038778769.1">
    <property type="nucleotide sequence ID" value="XM_038922841.1"/>
</dbReference>
<accession>A0A875S7S4</accession>
<evidence type="ECO:0000313" key="2">
    <source>
        <dbReference type="Proteomes" id="UP000662931"/>
    </source>
</evidence>
<gene>
    <name evidence="1" type="ORF">FOA43_002554</name>
</gene>
<dbReference type="KEGG" id="bnn:FOA43_002554"/>
<sequence length="152" mass="17772">MNSRDFQIDSEVPRQGKLVRYNVADNDSGIEDAEAREITQQLSDDDLDLIPEEEGEFDVFQIDDISTESYSSSLPSLISDQSLDNEELLDEQMEAEKYQHPVRYEWLYEIAPSKGQEIQQKDQFSYKLMMGQKDTRHNNSAEQNYQLWLQSH</sequence>
<name>A0A875S7S4_EENNA</name>
<dbReference type="EMBL" id="CP064813">
    <property type="protein sequence ID" value="QPG75204.1"/>
    <property type="molecule type" value="Genomic_DNA"/>
</dbReference>
<protein>
    <submittedName>
        <fullName evidence="1">Uncharacterized protein</fullName>
    </submittedName>
</protein>
<reference evidence="1" key="1">
    <citation type="submission" date="2020-10" db="EMBL/GenBank/DDBJ databases">
        <authorList>
            <person name="Roach M.J.R."/>
        </authorList>
    </citation>
    <scope>NUCLEOTIDE SEQUENCE</scope>
    <source>
        <strain evidence="1">CBS 1945</strain>
    </source>
</reference>
<dbReference type="AlphaFoldDB" id="A0A875S7S4"/>
<organism evidence="1 2">
    <name type="scientific">Eeniella nana</name>
    <name type="common">Yeast</name>
    <name type="synonym">Brettanomyces nanus</name>
    <dbReference type="NCBI Taxonomy" id="13502"/>
    <lineage>
        <taxon>Eukaryota</taxon>
        <taxon>Fungi</taxon>
        <taxon>Dikarya</taxon>
        <taxon>Ascomycota</taxon>
        <taxon>Saccharomycotina</taxon>
        <taxon>Pichiomycetes</taxon>
        <taxon>Pichiales</taxon>
        <taxon>Pichiaceae</taxon>
        <taxon>Brettanomyces</taxon>
    </lineage>
</organism>